<evidence type="ECO:0000313" key="2">
    <source>
        <dbReference type="Proteomes" id="UP000199361"/>
    </source>
</evidence>
<protein>
    <submittedName>
        <fullName evidence="1">Transcription regulator of the Arc/MetJ class</fullName>
    </submittedName>
</protein>
<accession>A0A1I0LDI9</accession>
<proteinExistence type="predicted"/>
<dbReference type="RefSeq" id="WP_091090352.1">
    <property type="nucleotide sequence ID" value="NZ_FOHX01000015.1"/>
</dbReference>
<dbReference type="EMBL" id="FOHX01000015">
    <property type="protein sequence ID" value="SEU38145.1"/>
    <property type="molecule type" value="Genomic_DNA"/>
</dbReference>
<dbReference type="Pfam" id="PF09957">
    <property type="entry name" value="VapB_antitoxin"/>
    <property type="match status" value="1"/>
</dbReference>
<sequence length="77" mass="8684">MRTVIDIDKELLEAAQRELGTATMTETVHAALRAIVDRDAAKAGAIEAFEFWRTRNSEDLLNPEIMKHAWCHQDGCT</sequence>
<organism evidence="1 2">
    <name type="scientific">Nonomuraea wenchangensis</name>
    <dbReference type="NCBI Taxonomy" id="568860"/>
    <lineage>
        <taxon>Bacteria</taxon>
        <taxon>Bacillati</taxon>
        <taxon>Actinomycetota</taxon>
        <taxon>Actinomycetes</taxon>
        <taxon>Streptosporangiales</taxon>
        <taxon>Streptosporangiaceae</taxon>
        <taxon>Nonomuraea</taxon>
    </lineage>
</organism>
<evidence type="ECO:0000313" key="1">
    <source>
        <dbReference type="EMBL" id="SEU38145.1"/>
    </source>
</evidence>
<dbReference type="InterPro" id="IPR019239">
    <property type="entry name" value="VapB_antitoxin"/>
</dbReference>
<dbReference type="AlphaFoldDB" id="A0A1I0LDI9"/>
<reference evidence="1 2" key="1">
    <citation type="submission" date="2016-10" db="EMBL/GenBank/DDBJ databases">
        <authorList>
            <person name="de Groot N.N."/>
        </authorList>
    </citation>
    <scope>NUCLEOTIDE SEQUENCE [LARGE SCALE GENOMIC DNA]</scope>
    <source>
        <strain evidence="1 2">CGMCC 4.5598</strain>
    </source>
</reference>
<dbReference type="Proteomes" id="UP000199361">
    <property type="component" value="Unassembled WGS sequence"/>
</dbReference>
<name>A0A1I0LDI9_9ACTN</name>
<dbReference type="STRING" id="568860.SAMN05421811_115139"/>
<gene>
    <name evidence="1" type="ORF">SAMN05421811_115139</name>
</gene>
<dbReference type="OrthoDB" id="4563074at2"/>
<keyword evidence="2" id="KW-1185">Reference proteome</keyword>